<dbReference type="EMBL" id="QKUF01000005">
    <property type="protein sequence ID" value="PZW32000.1"/>
    <property type="molecule type" value="Genomic_DNA"/>
</dbReference>
<protein>
    <submittedName>
        <fullName evidence="1">AAA domain-containing protein</fullName>
    </submittedName>
</protein>
<accession>A0A326UAN9</accession>
<dbReference type="SUPFAM" id="SSF52540">
    <property type="entry name" value="P-loop containing nucleoside triphosphate hydrolases"/>
    <property type="match status" value="1"/>
</dbReference>
<dbReference type="AlphaFoldDB" id="A0A326UAN9"/>
<proteinExistence type="predicted"/>
<gene>
    <name evidence="1" type="ORF">EI42_02026</name>
</gene>
<dbReference type="Gene3D" id="3.40.50.300">
    <property type="entry name" value="P-loop containing nucleotide triphosphate hydrolases"/>
    <property type="match status" value="1"/>
</dbReference>
<dbReference type="Pfam" id="PF13238">
    <property type="entry name" value="AAA_18"/>
    <property type="match status" value="1"/>
</dbReference>
<dbReference type="InterPro" id="IPR027417">
    <property type="entry name" value="P-loop_NTPase"/>
</dbReference>
<keyword evidence="2" id="KW-1185">Reference proteome</keyword>
<organism evidence="1 2">
    <name type="scientific">Thermosporothrix hazakensis</name>
    <dbReference type="NCBI Taxonomy" id="644383"/>
    <lineage>
        <taxon>Bacteria</taxon>
        <taxon>Bacillati</taxon>
        <taxon>Chloroflexota</taxon>
        <taxon>Ktedonobacteria</taxon>
        <taxon>Ktedonobacterales</taxon>
        <taxon>Thermosporotrichaceae</taxon>
        <taxon>Thermosporothrix</taxon>
    </lineage>
</organism>
<sequence length="208" mass="23494">MFNVCPRCGEYRVEKVIDRTGPFAICPVCQYHYPFVQLPLFLITGASGVGKTTICLALASELRGECVVLETDILWGATNVSDEDYVSVWLRMAKNIQQSGLAVVLCGSLLPERCASSPEGRFFSEIHALAMVCNDELLAQRLHDRPAWRQTHAPEVIERMISFQQYFREQAATSPERVTLYDTGQHSLEETVQAVATWIRERLPEHAY</sequence>
<evidence type="ECO:0000313" key="1">
    <source>
        <dbReference type="EMBL" id="PZW32000.1"/>
    </source>
</evidence>
<comment type="caution">
    <text evidence="1">The sequence shown here is derived from an EMBL/GenBank/DDBJ whole genome shotgun (WGS) entry which is preliminary data.</text>
</comment>
<dbReference type="Proteomes" id="UP000248806">
    <property type="component" value="Unassembled WGS sequence"/>
</dbReference>
<evidence type="ECO:0000313" key="2">
    <source>
        <dbReference type="Proteomes" id="UP000248806"/>
    </source>
</evidence>
<dbReference type="RefSeq" id="WP_170142517.1">
    <property type="nucleotide sequence ID" value="NZ_BIFX01000001.1"/>
</dbReference>
<reference evidence="1 2" key="1">
    <citation type="submission" date="2018-06" db="EMBL/GenBank/DDBJ databases">
        <title>Genomic Encyclopedia of Archaeal and Bacterial Type Strains, Phase II (KMG-II): from individual species to whole genera.</title>
        <authorList>
            <person name="Goeker M."/>
        </authorList>
    </citation>
    <scope>NUCLEOTIDE SEQUENCE [LARGE SCALE GENOMIC DNA]</scope>
    <source>
        <strain evidence="1 2">ATCC BAA-1881</strain>
    </source>
</reference>
<name>A0A326UAN9_THEHA</name>